<keyword evidence="2" id="KW-1185">Reference proteome</keyword>
<reference evidence="1" key="1">
    <citation type="journal article" date="2014" name="Int. J. Syst. Evol. Microbiol.">
        <title>Complete genome sequence of Corynebacterium casei LMG S-19264T (=DSM 44701T), isolated from a smear-ripened cheese.</title>
        <authorList>
            <consortium name="US DOE Joint Genome Institute (JGI-PGF)"/>
            <person name="Walter F."/>
            <person name="Albersmeier A."/>
            <person name="Kalinowski J."/>
            <person name="Ruckert C."/>
        </authorList>
    </citation>
    <scope>NUCLEOTIDE SEQUENCE</scope>
    <source>
        <strain evidence="1">JCM 4477</strain>
    </source>
</reference>
<gene>
    <name evidence="1" type="ORF">GCM10018772_61800</name>
</gene>
<reference evidence="1" key="2">
    <citation type="submission" date="2020-09" db="EMBL/GenBank/DDBJ databases">
        <authorList>
            <person name="Sun Q."/>
            <person name="Ohkuma M."/>
        </authorList>
    </citation>
    <scope>NUCLEOTIDE SEQUENCE</scope>
    <source>
        <strain evidence="1">JCM 4477</strain>
    </source>
</reference>
<sequence>MDIKPLEELQAADERALLFTPLGLGRMTPEDAADFQQRVIARLQLADDVAETTRQKFEQLRVAFSHGVLCYELFTLVADAAQLALEQALRDRFCAHHRGQVLAVRDRRGHEHPITMSSPTDFFERLSDIRAPEIRMGSAREWKPFNGMLTGLLTWARREGLLRGQRNRNVEPVRKALRNIVAHGTYHLDTPVEAARALSDLAEIINHLWGRPTPGGRLYPAPLSRSVVAIGWSDHGEKTTVGCADRLAEARDEESFTYLLVRAVFCPGGVTDPNLLEFDARSATTAFPAQYLWGPGSRDEALVWLARHQPESDLCGYLDQAVLVRVHDGNIDLPVYPGVAAGLPAAEQRGTWHALRVDRGLDALAHLRALADTTPLHVPDVRTPFAHRLAGSAT</sequence>
<dbReference type="Proteomes" id="UP000630718">
    <property type="component" value="Unassembled WGS sequence"/>
</dbReference>
<dbReference type="RefSeq" id="WP_190207755.1">
    <property type="nucleotide sequence ID" value="NZ_BNBI01000017.1"/>
</dbReference>
<protein>
    <submittedName>
        <fullName evidence="1">Uncharacterized protein</fullName>
    </submittedName>
</protein>
<dbReference type="AlphaFoldDB" id="A0A919AXB0"/>
<organism evidence="1 2">
    <name type="scientific">Streptomyces fumanus</name>
    <dbReference type="NCBI Taxonomy" id="67302"/>
    <lineage>
        <taxon>Bacteria</taxon>
        <taxon>Bacillati</taxon>
        <taxon>Actinomycetota</taxon>
        <taxon>Actinomycetes</taxon>
        <taxon>Kitasatosporales</taxon>
        <taxon>Streptomycetaceae</taxon>
        <taxon>Streptomyces</taxon>
    </lineage>
</organism>
<comment type="caution">
    <text evidence="1">The sequence shown here is derived from an EMBL/GenBank/DDBJ whole genome shotgun (WGS) entry which is preliminary data.</text>
</comment>
<evidence type="ECO:0000313" key="2">
    <source>
        <dbReference type="Proteomes" id="UP000630718"/>
    </source>
</evidence>
<evidence type="ECO:0000313" key="1">
    <source>
        <dbReference type="EMBL" id="GHF27821.1"/>
    </source>
</evidence>
<proteinExistence type="predicted"/>
<name>A0A919AXB0_9ACTN</name>
<accession>A0A919AXB0</accession>
<dbReference type="EMBL" id="BNBI01000017">
    <property type="protein sequence ID" value="GHF27821.1"/>
    <property type="molecule type" value="Genomic_DNA"/>
</dbReference>